<feature type="region of interest" description="Disordered" evidence="1">
    <location>
        <begin position="1"/>
        <end position="29"/>
    </location>
</feature>
<feature type="compositionally biased region" description="Basic residues" evidence="1">
    <location>
        <begin position="118"/>
        <end position="127"/>
    </location>
</feature>
<organism evidence="2 3">
    <name type="scientific">Ambispora leptoticha</name>
    <dbReference type="NCBI Taxonomy" id="144679"/>
    <lineage>
        <taxon>Eukaryota</taxon>
        <taxon>Fungi</taxon>
        <taxon>Fungi incertae sedis</taxon>
        <taxon>Mucoromycota</taxon>
        <taxon>Glomeromycotina</taxon>
        <taxon>Glomeromycetes</taxon>
        <taxon>Archaeosporales</taxon>
        <taxon>Ambisporaceae</taxon>
        <taxon>Ambispora</taxon>
    </lineage>
</organism>
<dbReference type="Proteomes" id="UP000789508">
    <property type="component" value="Unassembled WGS sequence"/>
</dbReference>
<accession>A0A9N9BT73</accession>
<evidence type="ECO:0000313" key="2">
    <source>
        <dbReference type="EMBL" id="CAG8576354.1"/>
    </source>
</evidence>
<proteinExistence type="predicted"/>
<reference evidence="2" key="1">
    <citation type="submission" date="2021-06" db="EMBL/GenBank/DDBJ databases">
        <authorList>
            <person name="Kallberg Y."/>
            <person name="Tangrot J."/>
            <person name="Rosling A."/>
        </authorList>
    </citation>
    <scope>NUCLEOTIDE SEQUENCE</scope>
    <source>
        <strain evidence="2">FL130A</strain>
    </source>
</reference>
<sequence length="211" mass="24391">MDNHSLPPNSRCNDNTSPPPINQNDRKRKHHPFHFPLLNFEKFFSEEVEFSLPASFMIKERQNEPCQNVNMTLDKVPDDENSTSYSSTFSNKKTKHSNTDTTINTKLKQKKSSPNARTRVRKSRKSSRTLLKFGEQPISLLPEVNYENYNNYNHDIVNTPLFTEKMSTSSVFVDGSIEMETTQAFDEKFLENCFSAHVSTLLLAAEYLDER</sequence>
<dbReference type="EMBL" id="CAJVPS010002790">
    <property type="protein sequence ID" value="CAG8576354.1"/>
    <property type="molecule type" value="Genomic_DNA"/>
</dbReference>
<feature type="compositionally biased region" description="Polar residues" evidence="1">
    <location>
        <begin position="99"/>
        <end position="116"/>
    </location>
</feature>
<dbReference type="OrthoDB" id="10423022at2759"/>
<feature type="region of interest" description="Disordered" evidence="1">
    <location>
        <begin position="71"/>
        <end position="127"/>
    </location>
</feature>
<dbReference type="AlphaFoldDB" id="A0A9N9BT73"/>
<protein>
    <submittedName>
        <fullName evidence="2">785_t:CDS:1</fullName>
    </submittedName>
</protein>
<comment type="caution">
    <text evidence="2">The sequence shown here is derived from an EMBL/GenBank/DDBJ whole genome shotgun (WGS) entry which is preliminary data.</text>
</comment>
<evidence type="ECO:0000256" key="1">
    <source>
        <dbReference type="SAM" id="MobiDB-lite"/>
    </source>
</evidence>
<evidence type="ECO:0000313" key="3">
    <source>
        <dbReference type="Proteomes" id="UP000789508"/>
    </source>
</evidence>
<feature type="compositionally biased region" description="Polar residues" evidence="1">
    <location>
        <begin position="82"/>
        <end position="91"/>
    </location>
</feature>
<gene>
    <name evidence="2" type="ORF">ALEPTO_LOCUS7050</name>
</gene>
<name>A0A9N9BT73_9GLOM</name>
<feature type="compositionally biased region" description="Polar residues" evidence="1">
    <location>
        <begin position="1"/>
        <end position="16"/>
    </location>
</feature>
<keyword evidence="3" id="KW-1185">Reference proteome</keyword>